<dbReference type="InterPro" id="IPR009057">
    <property type="entry name" value="Homeodomain-like_sf"/>
</dbReference>
<dbReference type="Pfam" id="PF12833">
    <property type="entry name" value="HTH_18"/>
    <property type="match status" value="1"/>
</dbReference>
<dbReference type="PANTHER" id="PTHR46796:SF7">
    <property type="entry name" value="ARAC FAMILY TRANSCRIPTIONAL REGULATOR"/>
    <property type="match status" value="1"/>
</dbReference>
<keyword evidence="1" id="KW-0805">Transcription regulation</keyword>
<gene>
    <name evidence="5" type="primary">attO</name>
    <name evidence="5" type="ORF">PDTA9734_30450</name>
</gene>
<evidence type="ECO:0000313" key="6">
    <source>
        <dbReference type="Proteomes" id="UP001320460"/>
    </source>
</evidence>
<dbReference type="RefSeq" id="WP_125124820.1">
    <property type="nucleotide sequence ID" value="NZ_AP025334.1"/>
</dbReference>
<reference evidence="5 6" key="1">
    <citation type="submission" date="2021-12" db="EMBL/GenBank/DDBJ databases">
        <title>Complete genome sequence of Phytobacter diazotrophicus TA9734.</title>
        <authorList>
            <person name="Kubota H."/>
            <person name="Nakayama Y."/>
            <person name="Ariyoshi T."/>
        </authorList>
    </citation>
    <scope>NUCLEOTIDE SEQUENCE [LARGE SCALE GENOMIC DNA]</scope>
    <source>
        <strain evidence="5 6">TA9734</strain>
    </source>
</reference>
<dbReference type="Pfam" id="PF12852">
    <property type="entry name" value="Cupin_6"/>
    <property type="match status" value="1"/>
</dbReference>
<name>A0ABM7VWH5_9ENTR</name>
<accession>A0ABM7VWH5</accession>
<dbReference type="SMART" id="SM00342">
    <property type="entry name" value="HTH_ARAC"/>
    <property type="match status" value="1"/>
</dbReference>
<dbReference type="InterPro" id="IPR018060">
    <property type="entry name" value="HTH_AraC"/>
</dbReference>
<evidence type="ECO:0000256" key="1">
    <source>
        <dbReference type="ARBA" id="ARBA00023015"/>
    </source>
</evidence>
<dbReference type="PROSITE" id="PS01124">
    <property type="entry name" value="HTH_ARAC_FAMILY_2"/>
    <property type="match status" value="1"/>
</dbReference>
<dbReference type="InterPro" id="IPR032783">
    <property type="entry name" value="AraC_lig"/>
</dbReference>
<evidence type="ECO:0000256" key="3">
    <source>
        <dbReference type="ARBA" id="ARBA00023163"/>
    </source>
</evidence>
<keyword evidence="2" id="KW-0238">DNA-binding</keyword>
<keyword evidence="3" id="KW-0804">Transcription</keyword>
<dbReference type="EMBL" id="AP025334">
    <property type="protein sequence ID" value="BDD51558.1"/>
    <property type="molecule type" value="Genomic_DNA"/>
</dbReference>
<organism evidence="5 6">
    <name type="scientific">Phytobacter diazotrophicus</name>
    <dbReference type="NCBI Taxonomy" id="395631"/>
    <lineage>
        <taxon>Bacteria</taxon>
        <taxon>Pseudomonadati</taxon>
        <taxon>Pseudomonadota</taxon>
        <taxon>Gammaproteobacteria</taxon>
        <taxon>Enterobacterales</taxon>
        <taxon>Enterobacteriaceae</taxon>
        <taxon>Phytobacter</taxon>
    </lineage>
</organism>
<evidence type="ECO:0000313" key="5">
    <source>
        <dbReference type="EMBL" id="BDD51558.1"/>
    </source>
</evidence>
<dbReference type="SUPFAM" id="SSF46689">
    <property type="entry name" value="Homeodomain-like"/>
    <property type="match status" value="2"/>
</dbReference>
<evidence type="ECO:0000259" key="4">
    <source>
        <dbReference type="PROSITE" id="PS01124"/>
    </source>
</evidence>
<keyword evidence="6" id="KW-1185">Reference proteome</keyword>
<dbReference type="PANTHER" id="PTHR46796">
    <property type="entry name" value="HTH-TYPE TRANSCRIPTIONAL ACTIVATOR RHAS-RELATED"/>
    <property type="match status" value="1"/>
</dbReference>
<sequence length="260" mass="27770">MIESLNIPRRYDRLTAFLHAFPLHVEQCESPTSANLLIIDVNCSGGPTHLLYRARTSGGLPAGATLCAAARVDFGGSANPLVSALPDELCFSMAEMPQLLGLAELIVAEYDVNRCGGGAVQTRLCEVVVVLAIRRAIAQETVDAGLLAGLAHPKLHRSLVAIHDDPARKWQIPDLAAIAEMSRAQFIEVFRKTVGASPGAYLTNWRLALGAAKLRSGRSVKSVAAMVGFGSAEAFSRAFMRKFGYSPGKCKVQGNHNDTA</sequence>
<evidence type="ECO:0000256" key="2">
    <source>
        <dbReference type="ARBA" id="ARBA00023125"/>
    </source>
</evidence>
<feature type="domain" description="HTH araC/xylS-type" evidence="4">
    <location>
        <begin position="156"/>
        <end position="253"/>
    </location>
</feature>
<dbReference type="InterPro" id="IPR050204">
    <property type="entry name" value="AraC_XylS_family_regulators"/>
</dbReference>
<proteinExistence type="predicted"/>
<protein>
    <submittedName>
        <fullName evidence="5">AraC family transcriptional regulator</fullName>
    </submittedName>
</protein>
<dbReference type="Gene3D" id="1.10.10.60">
    <property type="entry name" value="Homeodomain-like"/>
    <property type="match status" value="2"/>
</dbReference>
<dbReference type="Proteomes" id="UP001320460">
    <property type="component" value="Chromosome"/>
</dbReference>